<evidence type="ECO:0000256" key="1">
    <source>
        <dbReference type="SAM" id="SignalP"/>
    </source>
</evidence>
<keyword evidence="1" id="KW-0732">Signal</keyword>
<reference evidence="2" key="1">
    <citation type="submission" date="2023-07" db="EMBL/GenBank/DDBJ databases">
        <title>Sorghum-associated microbial communities from plants grown in Nebraska, USA.</title>
        <authorList>
            <person name="Schachtman D."/>
        </authorList>
    </citation>
    <scope>NUCLEOTIDE SEQUENCE</scope>
    <source>
        <strain evidence="2">BE261</strain>
    </source>
</reference>
<protein>
    <recommendedName>
        <fullName evidence="4">Lipoprotein</fullName>
    </recommendedName>
</protein>
<feature type="signal peptide" evidence="1">
    <location>
        <begin position="1"/>
        <end position="24"/>
    </location>
</feature>
<dbReference type="AlphaFoldDB" id="A0AAW8N720"/>
<proteinExistence type="predicted"/>
<feature type="chain" id="PRO_5043622770" description="Lipoprotein" evidence="1">
    <location>
        <begin position="25"/>
        <end position="141"/>
    </location>
</feature>
<accession>A0AAW8N720</accession>
<gene>
    <name evidence="2" type="ORF">J2X12_001491</name>
</gene>
<sequence length="141" mass="14409">MRRISGTWIAGVSLLLTACSAAPASVAESEHAGGLPAQAITAKPDSSGRDLAYPFPTAGWLDDGARFAIVLAGSSSCPAFPSSIDVADPHTIKLGLDTRGGPKCTADMAPRTYIIRTPTGIDSSGQVTLLFGETTVALPPL</sequence>
<dbReference type="RefSeq" id="WP_310110486.1">
    <property type="nucleotide sequence ID" value="NZ_JAVDTN010000004.1"/>
</dbReference>
<evidence type="ECO:0000313" key="2">
    <source>
        <dbReference type="EMBL" id="MDR7163477.1"/>
    </source>
</evidence>
<name>A0AAW8N720_PSEOX</name>
<evidence type="ECO:0000313" key="3">
    <source>
        <dbReference type="Proteomes" id="UP001262032"/>
    </source>
</evidence>
<evidence type="ECO:0008006" key="4">
    <source>
        <dbReference type="Google" id="ProtNLM"/>
    </source>
</evidence>
<comment type="caution">
    <text evidence="2">The sequence shown here is derived from an EMBL/GenBank/DDBJ whole genome shotgun (WGS) entry which is preliminary data.</text>
</comment>
<dbReference type="GeneID" id="97421873"/>
<dbReference type="Proteomes" id="UP001262032">
    <property type="component" value="Unassembled WGS sequence"/>
</dbReference>
<dbReference type="EMBL" id="JAVDWN010000004">
    <property type="protein sequence ID" value="MDR7163477.1"/>
    <property type="molecule type" value="Genomic_DNA"/>
</dbReference>
<organism evidence="2 3">
    <name type="scientific">Pseudarthrobacter oxydans</name>
    <name type="common">Arthrobacter oxydans</name>
    <dbReference type="NCBI Taxonomy" id="1671"/>
    <lineage>
        <taxon>Bacteria</taxon>
        <taxon>Bacillati</taxon>
        <taxon>Actinomycetota</taxon>
        <taxon>Actinomycetes</taxon>
        <taxon>Micrococcales</taxon>
        <taxon>Micrococcaceae</taxon>
        <taxon>Pseudarthrobacter</taxon>
    </lineage>
</organism>
<dbReference type="PROSITE" id="PS51257">
    <property type="entry name" value="PROKAR_LIPOPROTEIN"/>
    <property type="match status" value="1"/>
</dbReference>